<proteinExistence type="predicted"/>
<gene>
    <name evidence="3" type="ORF">JF535_07430</name>
</gene>
<keyword evidence="4" id="KW-1185">Reference proteome</keyword>
<feature type="region of interest" description="Disordered" evidence="1">
    <location>
        <begin position="62"/>
        <end position="90"/>
    </location>
</feature>
<evidence type="ECO:0000256" key="2">
    <source>
        <dbReference type="SAM" id="SignalP"/>
    </source>
</evidence>
<feature type="signal peptide" evidence="2">
    <location>
        <begin position="1"/>
        <end position="23"/>
    </location>
</feature>
<feature type="compositionally biased region" description="Polar residues" evidence="1">
    <location>
        <begin position="64"/>
        <end position="79"/>
    </location>
</feature>
<evidence type="ECO:0000313" key="3">
    <source>
        <dbReference type="EMBL" id="MBN8430679.1"/>
    </source>
</evidence>
<sequence length="134" mass="14972">MLSRLYFYSLIAPVVFLAGCASAPSAPNPGLKESFHTEIFANGSKRFTYSLEMAAPMIRGPYTETPNMRSGMVRQQQVARASRGSRSQERDFEHALELKLQETGFCRDGYFVIDRVVSQLGGEVRGECRDAAQR</sequence>
<dbReference type="Proteomes" id="UP000664293">
    <property type="component" value="Unassembled WGS sequence"/>
</dbReference>
<keyword evidence="2" id="KW-0732">Signal</keyword>
<evidence type="ECO:0000256" key="1">
    <source>
        <dbReference type="SAM" id="MobiDB-lite"/>
    </source>
</evidence>
<evidence type="ECO:0000313" key="4">
    <source>
        <dbReference type="Proteomes" id="UP000664293"/>
    </source>
</evidence>
<evidence type="ECO:0008006" key="5">
    <source>
        <dbReference type="Google" id="ProtNLM"/>
    </source>
</evidence>
<comment type="caution">
    <text evidence="3">The sequence shown here is derived from an EMBL/GenBank/DDBJ whole genome shotgun (WGS) entry which is preliminary data.</text>
</comment>
<name>A0ABS3E6E4_9GAMM</name>
<dbReference type="EMBL" id="JAEKJR010000002">
    <property type="protein sequence ID" value="MBN8430679.1"/>
    <property type="molecule type" value="Genomic_DNA"/>
</dbReference>
<protein>
    <recommendedName>
        <fullName evidence="5">Lipoprotein</fullName>
    </recommendedName>
</protein>
<accession>A0ABS3E6E4</accession>
<dbReference type="RefSeq" id="WP_207000812.1">
    <property type="nucleotide sequence ID" value="NZ_JAEKJR010000002.1"/>
</dbReference>
<feature type="chain" id="PRO_5046188519" description="Lipoprotein" evidence="2">
    <location>
        <begin position="24"/>
        <end position="134"/>
    </location>
</feature>
<organism evidence="3 4">
    <name type="scientific">Microbulbifer salipaludis</name>
    <dbReference type="NCBI Taxonomy" id="187980"/>
    <lineage>
        <taxon>Bacteria</taxon>
        <taxon>Pseudomonadati</taxon>
        <taxon>Pseudomonadota</taxon>
        <taxon>Gammaproteobacteria</taxon>
        <taxon>Cellvibrionales</taxon>
        <taxon>Microbulbiferaceae</taxon>
        <taxon>Microbulbifer</taxon>
    </lineage>
</organism>
<reference evidence="3 4" key="1">
    <citation type="submission" date="2020-12" db="EMBL/GenBank/DDBJ databases">
        <title>Oil enriched cultivation method for isolating marine PHA-producing bacteria.</title>
        <authorList>
            <person name="Zheng W."/>
            <person name="Yu S."/>
            <person name="Huang Y."/>
        </authorList>
    </citation>
    <scope>NUCLEOTIDE SEQUENCE [LARGE SCALE GENOMIC DNA]</scope>
    <source>
        <strain evidence="3 4">SN0-2</strain>
    </source>
</reference>
<dbReference type="PROSITE" id="PS51257">
    <property type="entry name" value="PROKAR_LIPOPROTEIN"/>
    <property type="match status" value="1"/>
</dbReference>